<proteinExistence type="predicted"/>
<accession>A0A1T5CG80</accession>
<reference evidence="2 3" key="1">
    <citation type="submission" date="2017-02" db="EMBL/GenBank/DDBJ databases">
        <authorList>
            <person name="Peterson S.W."/>
        </authorList>
    </citation>
    <scope>NUCLEOTIDE SEQUENCE [LARGE SCALE GENOMIC DNA]</scope>
    <source>
        <strain evidence="2 3">DSM 24412</strain>
    </source>
</reference>
<dbReference type="STRING" id="889453.SAMN03080601_00806"/>
<keyword evidence="1" id="KW-0472">Membrane</keyword>
<keyword evidence="1" id="KW-1133">Transmembrane helix</keyword>
<keyword evidence="3" id="KW-1185">Reference proteome</keyword>
<feature type="transmembrane region" description="Helical" evidence="1">
    <location>
        <begin position="21"/>
        <end position="41"/>
    </location>
</feature>
<evidence type="ECO:0000256" key="1">
    <source>
        <dbReference type="SAM" id="Phobius"/>
    </source>
</evidence>
<gene>
    <name evidence="2" type="ORF">SAMN03080601_00806</name>
</gene>
<sequence length="50" mass="5708">MSTIYKTGFKNLRQLRNMNPIEMGVFVTLLILALIIAYITIGLKEIISDH</sequence>
<name>A0A1T5CG80_9BACT</name>
<evidence type="ECO:0000313" key="2">
    <source>
        <dbReference type="EMBL" id="SKB58120.1"/>
    </source>
</evidence>
<dbReference type="Proteomes" id="UP000191055">
    <property type="component" value="Unassembled WGS sequence"/>
</dbReference>
<dbReference type="EMBL" id="FUYV01000003">
    <property type="protein sequence ID" value="SKB58120.1"/>
    <property type="molecule type" value="Genomic_DNA"/>
</dbReference>
<evidence type="ECO:0000313" key="3">
    <source>
        <dbReference type="Proteomes" id="UP000191055"/>
    </source>
</evidence>
<keyword evidence="1" id="KW-0812">Transmembrane</keyword>
<organism evidence="2 3">
    <name type="scientific">Alkalitalea saponilacus</name>
    <dbReference type="NCBI Taxonomy" id="889453"/>
    <lineage>
        <taxon>Bacteria</taxon>
        <taxon>Pseudomonadati</taxon>
        <taxon>Bacteroidota</taxon>
        <taxon>Bacteroidia</taxon>
        <taxon>Marinilabiliales</taxon>
        <taxon>Marinilabiliaceae</taxon>
        <taxon>Alkalitalea</taxon>
    </lineage>
</organism>
<dbReference type="AlphaFoldDB" id="A0A1T5CG80"/>
<dbReference type="RefSeq" id="WP_157666506.1">
    <property type="nucleotide sequence ID" value="NZ_CP021904.1"/>
</dbReference>
<protein>
    <submittedName>
        <fullName evidence="2">Uncharacterized protein</fullName>
    </submittedName>
</protein>